<sequence length="192" mass="20116">MNRFVILSGCSGGGKSTLIEALRRRGHRVVEEPGRRIIAAERARGGRALPWVDLAAFLDRAIAMALADRAAAAAGTGLVFFDRGLVDALVARAHCAGETAFAAEGAGAARGGSGEWAALARAHPSNRAVFFVPPWPGIFRTDGDRRHGLAEAVAEYDRLAAAYPALGHTLHVLPKVPVETRADHVLAILGAG</sequence>
<gene>
    <name evidence="2" type="ORF">GGQ63_000711</name>
</gene>
<dbReference type="SUPFAM" id="SSF52540">
    <property type="entry name" value="P-loop containing nucleoside triphosphate hydrolases"/>
    <property type="match status" value="1"/>
</dbReference>
<evidence type="ECO:0000259" key="1">
    <source>
        <dbReference type="Pfam" id="PF13521"/>
    </source>
</evidence>
<dbReference type="RefSeq" id="WP_183852534.1">
    <property type="nucleotide sequence ID" value="NZ_JACHOO010000001.1"/>
</dbReference>
<protein>
    <submittedName>
        <fullName evidence="2">Putative ATPase</fullName>
    </submittedName>
</protein>
<dbReference type="InterPro" id="IPR027417">
    <property type="entry name" value="P-loop_NTPase"/>
</dbReference>
<dbReference type="EMBL" id="JACHOO010000001">
    <property type="protein sequence ID" value="MBB5751668.1"/>
    <property type="molecule type" value="Genomic_DNA"/>
</dbReference>
<reference evidence="2 3" key="1">
    <citation type="submission" date="2020-08" db="EMBL/GenBank/DDBJ databases">
        <title>Genomic Encyclopedia of Type Strains, Phase IV (KMG-IV): sequencing the most valuable type-strain genomes for metagenomic binning, comparative biology and taxonomic classification.</title>
        <authorList>
            <person name="Goeker M."/>
        </authorList>
    </citation>
    <scope>NUCLEOTIDE SEQUENCE [LARGE SCALE GENOMIC DNA]</scope>
    <source>
        <strain evidence="2 3">DSM 16268</strain>
    </source>
</reference>
<evidence type="ECO:0000313" key="2">
    <source>
        <dbReference type="EMBL" id="MBB5751668.1"/>
    </source>
</evidence>
<name>A0A7W9CU92_9HYPH</name>
<dbReference type="Proteomes" id="UP000523821">
    <property type="component" value="Unassembled WGS sequence"/>
</dbReference>
<proteinExistence type="predicted"/>
<keyword evidence="3" id="KW-1185">Reference proteome</keyword>
<dbReference type="AlphaFoldDB" id="A0A7W9CU92"/>
<accession>A0A7W9CU92</accession>
<organism evidence="2 3">
    <name type="scientific">Prosthecomicrobium pneumaticum</name>
    <dbReference type="NCBI Taxonomy" id="81895"/>
    <lineage>
        <taxon>Bacteria</taxon>
        <taxon>Pseudomonadati</taxon>
        <taxon>Pseudomonadota</taxon>
        <taxon>Alphaproteobacteria</taxon>
        <taxon>Hyphomicrobiales</taxon>
        <taxon>Kaistiaceae</taxon>
        <taxon>Prosthecomicrobium</taxon>
    </lineage>
</organism>
<evidence type="ECO:0000313" key="3">
    <source>
        <dbReference type="Proteomes" id="UP000523821"/>
    </source>
</evidence>
<dbReference type="Pfam" id="PF13521">
    <property type="entry name" value="AAA_28"/>
    <property type="match status" value="1"/>
</dbReference>
<dbReference type="Gene3D" id="3.40.50.300">
    <property type="entry name" value="P-loop containing nucleotide triphosphate hydrolases"/>
    <property type="match status" value="1"/>
</dbReference>
<comment type="caution">
    <text evidence="2">The sequence shown here is derived from an EMBL/GenBank/DDBJ whole genome shotgun (WGS) entry which is preliminary data.</text>
</comment>
<dbReference type="InterPro" id="IPR038727">
    <property type="entry name" value="NadR/Ttd14_AAA_dom"/>
</dbReference>
<feature type="domain" description="NadR/Ttd14 AAA" evidence="1">
    <location>
        <begin position="5"/>
        <end position="181"/>
    </location>
</feature>